<name>A0ABR1L335_9PEZI</name>
<dbReference type="EMBL" id="JBBPEH010000016">
    <property type="protein sequence ID" value="KAK7529647.1"/>
    <property type="molecule type" value="Genomic_DNA"/>
</dbReference>
<comment type="caution">
    <text evidence="2">The sequence shown here is derived from an EMBL/GenBank/DDBJ whole genome shotgun (WGS) entry which is preliminary data.</text>
</comment>
<reference evidence="2 3" key="1">
    <citation type="submission" date="2024-04" db="EMBL/GenBank/DDBJ databases">
        <title>Phyllosticta paracitricarpa is synonymous to the EU quarantine fungus P. citricarpa based on phylogenomic analyses.</title>
        <authorList>
            <consortium name="Lawrence Berkeley National Laboratory"/>
            <person name="Van ingen-buijs V.A."/>
            <person name="Van westerhoven A.C."/>
            <person name="Haridas S."/>
            <person name="Skiadas P."/>
            <person name="Martin F."/>
            <person name="Groenewald J.Z."/>
            <person name="Crous P.W."/>
            <person name="Seidl M.F."/>
        </authorList>
    </citation>
    <scope>NUCLEOTIDE SEQUENCE [LARGE SCALE GENOMIC DNA]</scope>
    <source>
        <strain evidence="2 3">CPC 17464</strain>
    </source>
</reference>
<protein>
    <submittedName>
        <fullName evidence="2">Uncharacterized protein</fullName>
    </submittedName>
</protein>
<dbReference type="GeneID" id="92027187"/>
<dbReference type="Proteomes" id="UP001360953">
    <property type="component" value="Unassembled WGS sequence"/>
</dbReference>
<evidence type="ECO:0000256" key="1">
    <source>
        <dbReference type="SAM" id="MobiDB-lite"/>
    </source>
</evidence>
<organism evidence="2 3">
    <name type="scientific">Phyllosticta citribraziliensis</name>
    <dbReference type="NCBI Taxonomy" id="989973"/>
    <lineage>
        <taxon>Eukaryota</taxon>
        <taxon>Fungi</taxon>
        <taxon>Dikarya</taxon>
        <taxon>Ascomycota</taxon>
        <taxon>Pezizomycotina</taxon>
        <taxon>Dothideomycetes</taxon>
        <taxon>Dothideomycetes incertae sedis</taxon>
        <taxon>Botryosphaeriales</taxon>
        <taxon>Phyllostictaceae</taxon>
        <taxon>Phyllosticta</taxon>
    </lineage>
</organism>
<keyword evidence="3" id="KW-1185">Reference proteome</keyword>
<gene>
    <name evidence="2" type="ORF">J3D65DRAFT_174288</name>
</gene>
<evidence type="ECO:0000313" key="3">
    <source>
        <dbReference type="Proteomes" id="UP001360953"/>
    </source>
</evidence>
<feature type="compositionally biased region" description="Basic and acidic residues" evidence="1">
    <location>
        <begin position="106"/>
        <end position="121"/>
    </location>
</feature>
<feature type="region of interest" description="Disordered" evidence="1">
    <location>
        <begin position="91"/>
        <end position="134"/>
    </location>
</feature>
<accession>A0ABR1L335</accession>
<sequence>MSARRSVQSSRVVANRSVAAGRSACWELATRRHALPCDVIRTLAAQAWAAWCRRARSGTHHHRNTTARGKYQYLSVVNLMCVFMCVTTRPSVGDKEEQGSSKATKGGREEVRRWRSTRGEGELPPPPGGRMHPRCSQCGSRHVRLLQLARSPLSPSLQHHLPWMVLCSAGLLFFRCSHSTAQTHTTMHYLQARTRAMSNIKQQTNAKVTCPFPILFFFPLSRLPTTTTTTATDAAAAVAT</sequence>
<proteinExistence type="predicted"/>
<evidence type="ECO:0000313" key="2">
    <source>
        <dbReference type="EMBL" id="KAK7529647.1"/>
    </source>
</evidence>
<dbReference type="RefSeq" id="XP_066650097.1">
    <property type="nucleotide sequence ID" value="XM_066794281.1"/>
</dbReference>